<name>A0ABQ9M9P0_HEVBR</name>
<dbReference type="Gene3D" id="1.20.1050.10">
    <property type="match status" value="1"/>
</dbReference>
<dbReference type="SFLD" id="SFLDG00358">
    <property type="entry name" value="Main_(cytGST)"/>
    <property type="match status" value="1"/>
</dbReference>
<dbReference type="SUPFAM" id="SSF47616">
    <property type="entry name" value="GST C-terminal domain-like"/>
    <property type="match status" value="1"/>
</dbReference>
<dbReference type="InterPro" id="IPR010987">
    <property type="entry name" value="Glutathione-S-Trfase_C-like"/>
</dbReference>
<dbReference type="PROSITE" id="PS50404">
    <property type="entry name" value="GST_NTER"/>
    <property type="match status" value="1"/>
</dbReference>
<dbReference type="PRINTS" id="PR01625">
    <property type="entry name" value="GSTRNSFRASEO"/>
</dbReference>
<evidence type="ECO:0000259" key="3">
    <source>
        <dbReference type="PROSITE" id="PS50405"/>
    </source>
</evidence>
<organism evidence="4 5">
    <name type="scientific">Hevea brasiliensis</name>
    <name type="common">Para rubber tree</name>
    <name type="synonym">Siphonia brasiliensis</name>
    <dbReference type="NCBI Taxonomy" id="3981"/>
    <lineage>
        <taxon>Eukaryota</taxon>
        <taxon>Viridiplantae</taxon>
        <taxon>Streptophyta</taxon>
        <taxon>Embryophyta</taxon>
        <taxon>Tracheophyta</taxon>
        <taxon>Spermatophyta</taxon>
        <taxon>Magnoliopsida</taxon>
        <taxon>eudicotyledons</taxon>
        <taxon>Gunneridae</taxon>
        <taxon>Pentapetalae</taxon>
        <taxon>rosids</taxon>
        <taxon>fabids</taxon>
        <taxon>Malpighiales</taxon>
        <taxon>Euphorbiaceae</taxon>
        <taxon>Crotonoideae</taxon>
        <taxon>Micrandreae</taxon>
        <taxon>Hevea</taxon>
    </lineage>
</organism>
<dbReference type="PANTHER" id="PTHR44328:SF11">
    <property type="entry name" value="GLUTATHIONE S-TRANSFERASE L2, CHLOROPLASTIC"/>
    <property type="match status" value="1"/>
</dbReference>
<comment type="caution">
    <text evidence="4">The sequence shown here is derived from an EMBL/GenBank/DDBJ whole genome shotgun (WGS) entry which is preliminary data.</text>
</comment>
<evidence type="ECO:0000259" key="2">
    <source>
        <dbReference type="PROSITE" id="PS50404"/>
    </source>
</evidence>
<proteinExistence type="predicted"/>
<dbReference type="Pfam" id="PF13417">
    <property type="entry name" value="GST_N_3"/>
    <property type="match status" value="1"/>
</dbReference>
<reference evidence="4 5" key="1">
    <citation type="journal article" date="2023" name="Plant Biotechnol. J.">
        <title>Chromosome-level wild Hevea brasiliensis genome provides new tools for genomic-assisted breeding and valuable loci to elevate rubber yield.</title>
        <authorList>
            <person name="Cheng H."/>
            <person name="Song X."/>
            <person name="Hu Y."/>
            <person name="Wu T."/>
            <person name="Yang Q."/>
            <person name="An Z."/>
            <person name="Feng S."/>
            <person name="Deng Z."/>
            <person name="Wu W."/>
            <person name="Zeng X."/>
            <person name="Tu M."/>
            <person name="Wang X."/>
            <person name="Huang H."/>
        </authorList>
    </citation>
    <scope>NUCLEOTIDE SEQUENCE [LARGE SCALE GENOMIC DNA]</scope>
    <source>
        <strain evidence="4">MT/VB/25A 57/8</strain>
    </source>
</reference>
<keyword evidence="1" id="KW-0560">Oxidoreductase</keyword>
<dbReference type="Pfam" id="PF13410">
    <property type="entry name" value="GST_C_2"/>
    <property type="match status" value="1"/>
</dbReference>
<dbReference type="CDD" id="cd03203">
    <property type="entry name" value="GST_C_Lambda"/>
    <property type="match status" value="1"/>
</dbReference>
<keyword evidence="5" id="KW-1185">Reference proteome</keyword>
<gene>
    <name evidence="4" type="ORF">P3X46_014141</name>
</gene>
<evidence type="ECO:0000313" key="5">
    <source>
        <dbReference type="Proteomes" id="UP001174677"/>
    </source>
</evidence>
<dbReference type="InterPro" id="IPR036249">
    <property type="entry name" value="Thioredoxin-like_sf"/>
</dbReference>
<feature type="domain" description="GST N-terminal" evidence="2">
    <location>
        <begin position="84"/>
        <end position="165"/>
    </location>
</feature>
<dbReference type="InterPro" id="IPR004045">
    <property type="entry name" value="Glutathione_S-Trfase_N"/>
</dbReference>
<dbReference type="Gene3D" id="3.40.30.10">
    <property type="entry name" value="Glutaredoxin"/>
    <property type="match status" value="1"/>
</dbReference>
<dbReference type="PROSITE" id="PS50405">
    <property type="entry name" value="GST_CTER"/>
    <property type="match status" value="1"/>
</dbReference>
<evidence type="ECO:0000313" key="4">
    <source>
        <dbReference type="EMBL" id="KAJ9175599.1"/>
    </source>
</evidence>
<feature type="domain" description="GST C-terminal" evidence="3">
    <location>
        <begin position="143"/>
        <end position="286"/>
    </location>
</feature>
<accession>A0ABQ9M9P0</accession>
<sequence length="302" mass="34475">MYARDLSIHFSFPFLPKNSARFVKANNPIKLHSRSLQFHQVAYFLRNLRAASASLSASMATGSWKEVLSPALTSTSEPPPIFDGTTRLYISYSCPYAQRVWITRNCKGLQDKIKLVPIDLQNRPTWYKEKVYPPNKVPSMEHDNEVKGESLDLVKYIDSNFDGPSLFPDDPAKKELAEELFAYTDSFNKALVSLFKGDANEAGTALDFIETSLSKYNDGPFFLGQFSLVDIVYAPFIERFQPALLDVRKYDITEGRPNLAAWIEEMNKIEAYDQTRRDPKEMLKPARNAFWLISEVCCCHEV</sequence>
<dbReference type="InterPro" id="IPR044629">
    <property type="entry name" value="GSTL1/2/3"/>
</dbReference>
<dbReference type="EMBL" id="JARPOI010000008">
    <property type="protein sequence ID" value="KAJ9175599.1"/>
    <property type="molecule type" value="Genomic_DNA"/>
</dbReference>
<dbReference type="InterPro" id="IPR036282">
    <property type="entry name" value="Glutathione-S-Trfase_C_sf"/>
</dbReference>
<dbReference type="InterPro" id="IPR040079">
    <property type="entry name" value="Glutathione_S-Trfase"/>
</dbReference>
<dbReference type="Proteomes" id="UP001174677">
    <property type="component" value="Chromosome 8"/>
</dbReference>
<dbReference type="SUPFAM" id="SSF52833">
    <property type="entry name" value="Thioredoxin-like"/>
    <property type="match status" value="1"/>
</dbReference>
<dbReference type="InterPro" id="IPR005442">
    <property type="entry name" value="GST_omega"/>
</dbReference>
<evidence type="ECO:0000256" key="1">
    <source>
        <dbReference type="ARBA" id="ARBA00023002"/>
    </source>
</evidence>
<dbReference type="SFLD" id="SFLDS00019">
    <property type="entry name" value="Glutathione_Transferase_(cytos"/>
    <property type="match status" value="1"/>
</dbReference>
<protein>
    <recommendedName>
        <fullName evidence="6">GST N-terminal domain-containing protein</fullName>
    </recommendedName>
</protein>
<evidence type="ECO:0008006" key="6">
    <source>
        <dbReference type="Google" id="ProtNLM"/>
    </source>
</evidence>
<dbReference type="PANTHER" id="PTHR44328">
    <property type="entry name" value="GLUTATHIONE S-TRANSFERASE L1"/>
    <property type="match status" value="1"/>
</dbReference>